<dbReference type="EMBL" id="JQAR01000004">
    <property type="protein sequence ID" value="KRN31634.1"/>
    <property type="molecule type" value="Genomic_DNA"/>
</dbReference>
<dbReference type="Pfam" id="PF04883">
    <property type="entry name" value="HK97-gp10_like"/>
    <property type="match status" value="1"/>
</dbReference>
<evidence type="ECO:0008006" key="3">
    <source>
        <dbReference type="Google" id="ProtNLM"/>
    </source>
</evidence>
<dbReference type="PATRIC" id="fig|1618.3.peg.1789"/>
<dbReference type="STRING" id="1618.IV36_GL001758"/>
<comment type="caution">
    <text evidence="1">The sequence shown here is derived from an EMBL/GenBank/DDBJ whole genome shotgun (WGS) entry which is preliminary data.</text>
</comment>
<dbReference type="InterPro" id="IPR010064">
    <property type="entry name" value="HK97-gp10_tail"/>
</dbReference>
<name>A0A0R2FTB0_9LACO</name>
<dbReference type="OrthoDB" id="2146187at2"/>
<accession>A0A0R2FTB0</accession>
<reference evidence="1 2" key="1">
    <citation type="journal article" date="2015" name="Genome Announc.">
        <title>Expanding the biotechnology potential of lactobacilli through comparative genomics of 213 strains and associated genera.</title>
        <authorList>
            <person name="Sun Z."/>
            <person name="Harris H.M."/>
            <person name="McCann A."/>
            <person name="Guo C."/>
            <person name="Argimon S."/>
            <person name="Zhang W."/>
            <person name="Yang X."/>
            <person name="Jeffery I.B."/>
            <person name="Cooney J.C."/>
            <person name="Kagawa T.F."/>
            <person name="Liu W."/>
            <person name="Song Y."/>
            <person name="Salvetti E."/>
            <person name="Wrobel A."/>
            <person name="Rasinkangas P."/>
            <person name="Parkhill J."/>
            <person name="Rea M.C."/>
            <person name="O'Sullivan O."/>
            <person name="Ritari J."/>
            <person name="Douillard F.P."/>
            <person name="Paul Ross R."/>
            <person name="Yang R."/>
            <person name="Briner A.E."/>
            <person name="Felis G.E."/>
            <person name="de Vos W.M."/>
            <person name="Barrangou R."/>
            <person name="Klaenhammer T.R."/>
            <person name="Caufield P.W."/>
            <person name="Cui Y."/>
            <person name="Zhang H."/>
            <person name="O'Toole P.W."/>
        </authorList>
    </citation>
    <scope>NUCLEOTIDE SEQUENCE [LARGE SCALE GENOMIC DNA]</scope>
    <source>
        <strain evidence="1 2">ATCC 27304</strain>
    </source>
</reference>
<dbReference type="NCBIfam" id="TIGR01725">
    <property type="entry name" value="phge_HK97_gp10"/>
    <property type="match status" value="1"/>
</dbReference>
<proteinExistence type="predicted"/>
<dbReference type="Proteomes" id="UP000051727">
    <property type="component" value="Unassembled WGS sequence"/>
</dbReference>
<sequence>MSDNGFEDLARQLKQIDIGKSVVKSSLEEAADFYLQKLRPNVPSWGSGHHAKDDLSVKINEDGVQVVFGEKSYYWYFVENGTKKQRAQHFARNTLEQNRSKIEQIMLKKIESELR</sequence>
<protein>
    <recommendedName>
        <fullName evidence="3">HK97 gp10 family phage protein</fullName>
    </recommendedName>
</protein>
<evidence type="ECO:0000313" key="1">
    <source>
        <dbReference type="EMBL" id="KRN31634.1"/>
    </source>
</evidence>
<evidence type="ECO:0000313" key="2">
    <source>
        <dbReference type="Proteomes" id="UP000051727"/>
    </source>
</evidence>
<dbReference type="RefSeq" id="WP_056990774.1">
    <property type="nucleotide sequence ID" value="NZ_JATAAJ010000004.1"/>
</dbReference>
<organism evidence="1 2">
    <name type="scientific">Liquorilactobacillus mali</name>
    <dbReference type="NCBI Taxonomy" id="1618"/>
    <lineage>
        <taxon>Bacteria</taxon>
        <taxon>Bacillati</taxon>
        <taxon>Bacillota</taxon>
        <taxon>Bacilli</taxon>
        <taxon>Lactobacillales</taxon>
        <taxon>Lactobacillaceae</taxon>
        <taxon>Liquorilactobacillus</taxon>
    </lineage>
</organism>
<gene>
    <name evidence="1" type="ORF">IV36_GL001758</name>
</gene>
<dbReference type="AlphaFoldDB" id="A0A0R2FTB0"/>